<dbReference type="Proteomes" id="UP000886748">
    <property type="component" value="Unassembled WGS sequence"/>
</dbReference>
<proteinExistence type="predicted"/>
<comment type="caution">
    <text evidence="2">The sequence shown here is derived from an EMBL/GenBank/DDBJ whole genome shotgun (WGS) entry which is preliminary data.</text>
</comment>
<feature type="transmembrane region" description="Helical" evidence="1">
    <location>
        <begin position="420"/>
        <end position="440"/>
    </location>
</feature>
<name>A0A9D1SS75_9CLOT</name>
<protein>
    <submittedName>
        <fullName evidence="2">Uncharacterized protein</fullName>
    </submittedName>
</protein>
<keyword evidence="1" id="KW-1133">Transmembrane helix</keyword>
<reference evidence="2" key="1">
    <citation type="submission" date="2020-10" db="EMBL/GenBank/DDBJ databases">
        <authorList>
            <person name="Gilroy R."/>
        </authorList>
    </citation>
    <scope>NUCLEOTIDE SEQUENCE</scope>
    <source>
        <strain evidence="2">CHK154-7741</strain>
    </source>
</reference>
<reference evidence="2" key="2">
    <citation type="journal article" date="2021" name="PeerJ">
        <title>Extensive microbial diversity within the chicken gut microbiome revealed by metagenomics and culture.</title>
        <authorList>
            <person name="Gilroy R."/>
            <person name="Ravi A."/>
            <person name="Getino M."/>
            <person name="Pursley I."/>
            <person name="Horton D.L."/>
            <person name="Alikhan N.F."/>
            <person name="Baker D."/>
            <person name="Gharbi K."/>
            <person name="Hall N."/>
            <person name="Watson M."/>
            <person name="Adriaenssens E.M."/>
            <person name="Foster-Nyarko E."/>
            <person name="Jarju S."/>
            <person name="Secka A."/>
            <person name="Antonio M."/>
            <person name="Oren A."/>
            <person name="Chaudhuri R.R."/>
            <person name="La Ragione R."/>
            <person name="Hildebrand F."/>
            <person name="Pallen M.J."/>
        </authorList>
    </citation>
    <scope>NUCLEOTIDE SEQUENCE</scope>
    <source>
        <strain evidence="2">CHK154-7741</strain>
    </source>
</reference>
<evidence type="ECO:0000256" key="1">
    <source>
        <dbReference type="SAM" id="Phobius"/>
    </source>
</evidence>
<evidence type="ECO:0000313" key="2">
    <source>
        <dbReference type="EMBL" id="HIU92891.1"/>
    </source>
</evidence>
<sequence>MLINKLTSTFGDHSNLIPLFTKDVVNSTGMTAFSYDAGGKIEAKDRFIDEFGTQAIWMGGLPFFKMAFDKSIYKLAKLSPDVDVRLLKDKEQLNAAQKYAETLKNTNVAETLNDVVKHTKKAQGLFLGKFATATALTLASFFTLVKVKQHYTKKEIEKQFWAKKSAQQQFNSNFAQSPAFKAFAMNGTNAPKADKNVSFKGLGNTLSSFMFDPVKNLFIVDAGITGERLVASRTKTEFAETAIKEGSLLFFLYIAGSYVQKGIEKLSEKMGKPIGLHAEVLSSSYMKDSIESGKVNADTAKVKDLIKAVKTAKENNNTKQLSEAKKALFEFIYSEKAQENTVVKAAKHSGTIKTIIKGNWFDKLTGKAKNTHKIDPHQFISIGDLEAIADDISKLTTEAKKHKDLSTFLKKCRNMKIGSVAANMGITCLFLGLIVPYSMMKYREKHQNGKKEFHVQSEIEKQLEQNFKGRMA</sequence>
<dbReference type="AlphaFoldDB" id="A0A9D1SS75"/>
<organism evidence="2 3">
    <name type="scientific">Candidatus Limenecus avicola</name>
    <dbReference type="NCBI Taxonomy" id="2840847"/>
    <lineage>
        <taxon>Bacteria</taxon>
        <taxon>Bacillati</taxon>
        <taxon>Bacillota</taxon>
        <taxon>Clostridia</taxon>
        <taxon>Eubacteriales</taxon>
        <taxon>Clostridiaceae</taxon>
        <taxon>Clostridiaceae incertae sedis</taxon>
        <taxon>Candidatus Limenecus</taxon>
    </lineage>
</organism>
<keyword evidence="1" id="KW-0472">Membrane</keyword>
<keyword evidence="1" id="KW-0812">Transmembrane</keyword>
<gene>
    <name evidence="2" type="ORF">IAD26_07150</name>
</gene>
<dbReference type="EMBL" id="DVOD01000052">
    <property type="protein sequence ID" value="HIU92891.1"/>
    <property type="molecule type" value="Genomic_DNA"/>
</dbReference>
<accession>A0A9D1SS75</accession>
<evidence type="ECO:0000313" key="3">
    <source>
        <dbReference type="Proteomes" id="UP000886748"/>
    </source>
</evidence>